<gene>
    <name evidence="1" type="ORF">FAEPRAM212_01269</name>
</gene>
<protein>
    <submittedName>
        <fullName evidence="1">Uncharacterized protein</fullName>
    </submittedName>
</protein>
<comment type="caution">
    <text evidence="1">The sequence shown here is derived from an EMBL/GenBank/DDBJ whole genome shotgun (WGS) entry which is preliminary data.</text>
</comment>
<name>A8SA74_9FIRM</name>
<sequence>MLYYIGKSVCCQAQICGKCNFLQKRAKKQNAQVPKNLCVMAGVVSFELTARGFGDRCSTS</sequence>
<evidence type="ECO:0000313" key="2">
    <source>
        <dbReference type="Proteomes" id="UP000005945"/>
    </source>
</evidence>
<proteinExistence type="predicted"/>
<evidence type="ECO:0000313" key="1">
    <source>
        <dbReference type="EMBL" id="EDP21950.1"/>
    </source>
</evidence>
<reference evidence="1 2" key="1">
    <citation type="submission" date="2007-09" db="EMBL/GenBank/DDBJ databases">
        <title>Draft genome sequence of Faecalibacterium prausnitzii M21/2.</title>
        <authorList>
            <person name="Sudarsanam P."/>
            <person name="Ley R."/>
            <person name="Guruge J."/>
            <person name="Turnbaugh P.J."/>
            <person name="Mahowald M."/>
            <person name="Liep D."/>
            <person name="Gordon J."/>
        </authorList>
    </citation>
    <scope>NUCLEOTIDE SEQUENCE [LARGE SCALE GENOMIC DNA]</scope>
    <source>
        <strain evidence="1 2">M21/2</strain>
    </source>
</reference>
<dbReference type="EMBL" id="ABED02000024">
    <property type="protein sequence ID" value="EDP21950.1"/>
    <property type="molecule type" value="Genomic_DNA"/>
</dbReference>
<accession>A8SA74</accession>
<reference evidence="1 2" key="2">
    <citation type="submission" date="2007-09" db="EMBL/GenBank/DDBJ databases">
        <authorList>
            <person name="Fulton L."/>
            <person name="Clifton S."/>
            <person name="Fulton B."/>
            <person name="Xu J."/>
            <person name="Minx P."/>
            <person name="Pepin K.H."/>
            <person name="Johnson M."/>
            <person name="Thiruvilangam P."/>
            <person name="Bhonagiri V."/>
            <person name="Nash W.E."/>
            <person name="Mardis E.R."/>
            <person name="Wilson R.K."/>
        </authorList>
    </citation>
    <scope>NUCLEOTIDE SEQUENCE [LARGE SCALE GENOMIC DNA]</scope>
    <source>
        <strain evidence="1 2">M21/2</strain>
    </source>
</reference>
<dbReference type="AlphaFoldDB" id="A8SA74"/>
<dbReference type="Proteomes" id="UP000005945">
    <property type="component" value="Unassembled WGS sequence"/>
</dbReference>
<dbReference type="HOGENOM" id="CLU_2934675_0_0_9"/>
<organism evidence="1 2">
    <name type="scientific">Faecalibacterium prausnitzii M21/2</name>
    <dbReference type="NCBI Taxonomy" id="411485"/>
    <lineage>
        <taxon>Bacteria</taxon>
        <taxon>Bacillati</taxon>
        <taxon>Bacillota</taxon>
        <taxon>Clostridia</taxon>
        <taxon>Eubacteriales</taxon>
        <taxon>Oscillospiraceae</taxon>
        <taxon>Faecalibacterium</taxon>
    </lineage>
</organism>